<dbReference type="Proteomes" id="UP000185841">
    <property type="component" value="Unassembled WGS sequence"/>
</dbReference>
<organism evidence="1 2">
    <name type="scientific">Aquipseudomonas alcaligenes</name>
    <name type="common">Pseudomonas alcaligenes</name>
    <dbReference type="NCBI Taxonomy" id="43263"/>
    <lineage>
        <taxon>Bacteria</taxon>
        <taxon>Pseudomonadati</taxon>
        <taxon>Pseudomonadota</taxon>
        <taxon>Gammaproteobacteria</taxon>
        <taxon>Pseudomonadales</taxon>
        <taxon>Pseudomonadaceae</taxon>
        <taxon>Aquipseudomonas</taxon>
    </lineage>
</organism>
<dbReference type="EMBL" id="FTMP01000012">
    <property type="protein sequence ID" value="SIQ98394.1"/>
    <property type="molecule type" value="Genomic_DNA"/>
</dbReference>
<evidence type="ECO:0000313" key="1">
    <source>
        <dbReference type="EMBL" id="SIQ98394.1"/>
    </source>
</evidence>
<reference evidence="1 2" key="1">
    <citation type="submission" date="2017-01" db="EMBL/GenBank/DDBJ databases">
        <authorList>
            <person name="Mah S.A."/>
            <person name="Swanson W.J."/>
            <person name="Moy G.W."/>
            <person name="Vacquier V.D."/>
        </authorList>
    </citation>
    <scope>NUCLEOTIDE SEQUENCE [LARGE SCALE GENOMIC DNA]</scope>
    <source>
        <strain evidence="1 2">RU36E</strain>
    </source>
</reference>
<accession>A0A1N6X7R6</accession>
<dbReference type="AlphaFoldDB" id="A0A1N6X7R6"/>
<name>A0A1N6X7R6_AQUAC</name>
<proteinExistence type="predicted"/>
<sequence length="176" mass="18263">MSATAQNPASSAIAPEQIQQLVSQAEQLAADAEDLDELVIEIACRSTGLNDGPEGEAECRMAAAEAQASRVNNAGLAAQVAYLYQCGVSLADIRSALGIAAVAGDEISAVLASSEHGFDDFDVTGHACVRRACVPHGIQLGDQFNVYHGESSKSGCMWDGGLISSLRKFAAQEHGV</sequence>
<gene>
    <name evidence="1" type="ORF">SAMN05878282_11210</name>
</gene>
<protein>
    <submittedName>
        <fullName evidence="1">Uncharacterized protein</fullName>
    </submittedName>
</protein>
<dbReference type="RefSeq" id="WP_076429210.1">
    <property type="nucleotide sequence ID" value="NZ_FTMP01000012.1"/>
</dbReference>
<evidence type="ECO:0000313" key="2">
    <source>
        <dbReference type="Proteomes" id="UP000185841"/>
    </source>
</evidence>